<dbReference type="RefSeq" id="WP_142898688.1">
    <property type="nucleotide sequence ID" value="NZ_ML660060.1"/>
</dbReference>
<reference evidence="1 2" key="1">
    <citation type="submission" date="2019-06" db="EMBL/GenBank/DDBJ databases">
        <title>Whole genome sequence for Rhodospirillaceae sp. R148.</title>
        <authorList>
            <person name="Wang G."/>
        </authorList>
    </citation>
    <scope>NUCLEOTIDE SEQUENCE [LARGE SCALE GENOMIC DNA]</scope>
    <source>
        <strain evidence="1 2">R148</strain>
    </source>
</reference>
<dbReference type="EMBL" id="VHSH01000009">
    <property type="protein sequence ID" value="TQV75699.1"/>
    <property type="molecule type" value="Genomic_DNA"/>
</dbReference>
<gene>
    <name evidence="1" type="ORF">FKG95_22510</name>
</gene>
<dbReference type="Proteomes" id="UP000315252">
    <property type="component" value="Unassembled WGS sequence"/>
</dbReference>
<protein>
    <submittedName>
        <fullName evidence="1">Uncharacterized protein</fullName>
    </submittedName>
</protein>
<accession>A0A545TEP5</accession>
<evidence type="ECO:0000313" key="1">
    <source>
        <dbReference type="EMBL" id="TQV75699.1"/>
    </source>
</evidence>
<dbReference type="AlphaFoldDB" id="A0A545TEP5"/>
<organism evidence="1 2">
    <name type="scientific">Denitrobaculum tricleocarpae</name>
    <dbReference type="NCBI Taxonomy" id="2591009"/>
    <lineage>
        <taxon>Bacteria</taxon>
        <taxon>Pseudomonadati</taxon>
        <taxon>Pseudomonadota</taxon>
        <taxon>Alphaproteobacteria</taxon>
        <taxon>Rhodospirillales</taxon>
        <taxon>Rhodospirillaceae</taxon>
        <taxon>Denitrobaculum</taxon>
    </lineage>
</organism>
<dbReference type="OrthoDB" id="7404855at2"/>
<keyword evidence="2" id="KW-1185">Reference proteome</keyword>
<evidence type="ECO:0000313" key="2">
    <source>
        <dbReference type="Proteomes" id="UP000315252"/>
    </source>
</evidence>
<proteinExistence type="predicted"/>
<comment type="caution">
    <text evidence="1">The sequence shown here is derived from an EMBL/GenBank/DDBJ whole genome shotgun (WGS) entry which is preliminary data.</text>
</comment>
<name>A0A545TEP5_9PROT</name>
<sequence length="232" mass="26157">MKIAFSCLPGWDAFLQKPTLASGSLPDWLREMPAVSKSAVLADAEVRTLKQCPPFLDAMRDGILFPLATDVTVKDGSFSWDWDLPAHPKARMTRSPLGVHVPEQALKVPGVDENHFAIKFNNFWTISLPEGWSLLFGHPANRLDLPFRTLFGLVDCDRWSDGYVHFPALWSDPDFEGTLPAGTPVAQAWPIKRQELELSFAEMDSAGLERHLELQNALQEEPGLYRKIYRQK</sequence>